<dbReference type="GO" id="GO:0004029">
    <property type="term" value="F:aldehyde dehydrogenase (NAD+) activity"/>
    <property type="evidence" value="ECO:0007669"/>
    <property type="project" value="TreeGrafter"/>
</dbReference>
<dbReference type="STRING" id="285458.BGM19_22990"/>
<dbReference type="InterPro" id="IPR001509">
    <property type="entry name" value="Epimerase_deHydtase"/>
</dbReference>
<evidence type="ECO:0000259" key="1">
    <source>
        <dbReference type="Pfam" id="PF01370"/>
    </source>
</evidence>
<dbReference type="PANTHER" id="PTHR48079:SF6">
    <property type="entry name" value="NAD(P)-BINDING DOMAIN-CONTAINING PROTEIN-RELATED"/>
    <property type="match status" value="1"/>
</dbReference>
<reference evidence="2 3" key="1">
    <citation type="submission" date="2016-08" db="EMBL/GenBank/DDBJ databases">
        <title>Complete genome sequence of Streptomyces agglomeratus strain 6-3-2, a novel anti-MRSA actinomycete isolated from Wuli of Tebit, China.</title>
        <authorList>
            <person name="Chen X."/>
        </authorList>
    </citation>
    <scope>NUCLEOTIDE SEQUENCE [LARGE SCALE GENOMIC DNA]</scope>
    <source>
        <strain evidence="2 3">6-3-2</strain>
    </source>
</reference>
<evidence type="ECO:0000313" key="2">
    <source>
        <dbReference type="EMBL" id="OEJ29439.1"/>
    </source>
</evidence>
<feature type="domain" description="NAD-dependent epimerase/dehydratase" evidence="1">
    <location>
        <begin position="1"/>
        <end position="216"/>
    </location>
</feature>
<dbReference type="Pfam" id="PF01370">
    <property type="entry name" value="Epimerase"/>
    <property type="match status" value="1"/>
</dbReference>
<evidence type="ECO:0000313" key="3">
    <source>
        <dbReference type="Proteomes" id="UP000095759"/>
    </source>
</evidence>
<sequence length="350" mass="37117">MLVTGATGFIGSAVLRDLAARHGGTGGQVRALVRNVPRPRVSRPVIDPGIEYVQGDVTDPESLRGVCDGIDVLIHLACYIGPDERLCTAVNELGTHAVLAEAARAGTRRVLTVSTTAVYGGGPHRSIGEHDVVPAPVSPTSRSRLLAERAVLAAGGAVLRPGLVYGTGDEWVVPAVAELLGRVPAWCDGGRALLSVIAVDDLARLLTTAAMSYDPVLPPGTVHHASHPEPVSLRDLLIELCLGVGLPLPQEDLTYDEYRARLAAVPGRVTERQLSLLATDHWYRSCSVWQLTGCLPGPGFQARMRAYAPWYRAFLDQATRPAPPTPPVPAAPRVPHVVASSVPTRIETSA</sequence>
<dbReference type="PANTHER" id="PTHR48079">
    <property type="entry name" value="PROTEIN YEEZ"/>
    <property type="match status" value="1"/>
</dbReference>
<dbReference type="InterPro" id="IPR051783">
    <property type="entry name" value="NAD(P)-dependent_oxidoreduct"/>
</dbReference>
<proteinExistence type="predicted"/>
<organism evidence="2 3">
    <name type="scientific">Streptomyces agglomeratus</name>
    <dbReference type="NCBI Taxonomy" id="285458"/>
    <lineage>
        <taxon>Bacteria</taxon>
        <taxon>Bacillati</taxon>
        <taxon>Actinomycetota</taxon>
        <taxon>Actinomycetes</taxon>
        <taxon>Kitasatosporales</taxon>
        <taxon>Streptomycetaceae</taxon>
        <taxon>Streptomyces</taxon>
    </lineage>
</organism>
<gene>
    <name evidence="2" type="ORF">AS594_13820</name>
</gene>
<dbReference type="GO" id="GO:0005737">
    <property type="term" value="C:cytoplasm"/>
    <property type="evidence" value="ECO:0007669"/>
    <property type="project" value="TreeGrafter"/>
</dbReference>
<protein>
    <recommendedName>
        <fullName evidence="1">NAD-dependent epimerase/dehydratase domain-containing protein</fullName>
    </recommendedName>
</protein>
<dbReference type="InterPro" id="IPR036291">
    <property type="entry name" value="NAD(P)-bd_dom_sf"/>
</dbReference>
<name>A0A1E5PIS8_9ACTN</name>
<dbReference type="AlphaFoldDB" id="A0A1E5PIS8"/>
<comment type="caution">
    <text evidence="2">The sequence shown here is derived from an EMBL/GenBank/DDBJ whole genome shotgun (WGS) entry which is preliminary data.</text>
</comment>
<accession>A0A1E5PIS8</accession>
<dbReference type="SUPFAM" id="SSF51735">
    <property type="entry name" value="NAD(P)-binding Rossmann-fold domains"/>
    <property type="match status" value="1"/>
</dbReference>
<keyword evidence="3" id="KW-1185">Reference proteome</keyword>
<dbReference type="Proteomes" id="UP000095759">
    <property type="component" value="Unassembled WGS sequence"/>
</dbReference>
<dbReference type="Gene3D" id="3.40.50.720">
    <property type="entry name" value="NAD(P)-binding Rossmann-like Domain"/>
    <property type="match status" value="1"/>
</dbReference>
<dbReference type="EMBL" id="MEHJ01000001">
    <property type="protein sequence ID" value="OEJ29439.1"/>
    <property type="molecule type" value="Genomic_DNA"/>
</dbReference>